<feature type="transmembrane region" description="Helical" evidence="6">
    <location>
        <begin position="358"/>
        <end position="377"/>
    </location>
</feature>
<feature type="transmembrane region" description="Helical" evidence="6">
    <location>
        <begin position="188"/>
        <end position="214"/>
    </location>
</feature>
<dbReference type="Proteomes" id="UP001055101">
    <property type="component" value="Unassembled WGS sequence"/>
</dbReference>
<dbReference type="PANTHER" id="PTHR30177:SF30">
    <property type="entry name" value="GLYCINE BETAINE UPTAKE SYSTEM PERMEASE PROTEIN YEHY"/>
    <property type="match status" value="1"/>
</dbReference>
<keyword evidence="9" id="KW-1185">Reference proteome</keyword>
<evidence type="ECO:0000313" key="8">
    <source>
        <dbReference type="EMBL" id="GJE54108.1"/>
    </source>
</evidence>
<feature type="transmembrane region" description="Helical" evidence="6">
    <location>
        <begin position="257"/>
        <end position="280"/>
    </location>
</feature>
<feature type="transmembrane region" description="Helical" evidence="6">
    <location>
        <begin position="20"/>
        <end position="43"/>
    </location>
</feature>
<organism evidence="8 9">
    <name type="scientific">Methylobacterium thuringiense</name>
    <dbReference type="NCBI Taxonomy" id="1003091"/>
    <lineage>
        <taxon>Bacteria</taxon>
        <taxon>Pseudomonadati</taxon>
        <taxon>Pseudomonadota</taxon>
        <taxon>Alphaproteobacteria</taxon>
        <taxon>Hyphomicrobiales</taxon>
        <taxon>Methylobacteriaceae</taxon>
        <taxon>Methylobacterium</taxon>
    </lineage>
</organism>
<keyword evidence="4 6" id="KW-1133">Transmembrane helix</keyword>
<sequence length="394" mass="39924">MSVSAGRMNGPGRRILRHVWPVAAIGCAVVGIASALPLFHIAANRLVVGTPVSAAAAFGVPGLSVCGSCLLGSAFLGFGRSRPSALAALAAFSTALVLFAAGLGTAASDLVAGQPPAARARLATGAWLGLMVLCGSVAVSIGRTHIRGVGWLTLISLLAVFSVLYRSGGFDGLSLAVEYRARAESVHAALWQHVVLSFAAVALATVSCVSLYAWRPGRGAIEIVINGLQVVPAVALLGGLVSLTSGLLSVIPSLRAAGLSALGPGPAILAVAVYLLLPFWRGLQGALRASDPSILAAARAMGLTRRQSLLRIRLPLGTPILIGALRVASVQSIGLATLGALVGAGGLGGIVFEGMAQFAPDLILLGAVPVIGLSLLVERGLSLLEGRARQRWHG</sequence>
<gene>
    <name evidence="8" type="primary">yehY</name>
    <name evidence="8" type="ORF">EKPJFOCH_0581</name>
</gene>
<feature type="transmembrane region" description="Helical" evidence="6">
    <location>
        <begin position="124"/>
        <end position="142"/>
    </location>
</feature>
<feature type="transmembrane region" description="Helical" evidence="6">
    <location>
        <begin position="149"/>
        <end position="168"/>
    </location>
</feature>
<feature type="transmembrane region" description="Helical" evidence="6">
    <location>
        <begin position="55"/>
        <end position="78"/>
    </location>
</feature>
<comment type="subcellular location">
    <subcellularLocation>
        <location evidence="1 6">Cell membrane</location>
        <topology evidence="1 6">Multi-pass membrane protein</topology>
    </subcellularLocation>
</comment>
<dbReference type="PROSITE" id="PS50928">
    <property type="entry name" value="ABC_TM1"/>
    <property type="match status" value="1"/>
</dbReference>
<feature type="domain" description="ABC transmembrane type-1" evidence="7">
    <location>
        <begin position="190"/>
        <end position="381"/>
    </location>
</feature>
<evidence type="ECO:0000313" key="9">
    <source>
        <dbReference type="Proteomes" id="UP001055101"/>
    </source>
</evidence>
<evidence type="ECO:0000256" key="2">
    <source>
        <dbReference type="ARBA" id="ARBA00022448"/>
    </source>
</evidence>
<keyword evidence="5 6" id="KW-0472">Membrane</keyword>
<dbReference type="InterPro" id="IPR051204">
    <property type="entry name" value="ABC_transp_perm/SBD"/>
</dbReference>
<dbReference type="EMBL" id="BPRA01000002">
    <property type="protein sequence ID" value="GJE54108.1"/>
    <property type="molecule type" value="Genomic_DNA"/>
</dbReference>
<evidence type="ECO:0000256" key="3">
    <source>
        <dbReference type="ARBA" id="ARBA00022692"/>
    </source>
</evidence>
<evidence type="ECO:0000256" key="1">
    <source>
        <dbReference type="ARBA" id="ARBA00004651"/>
    </source>
</evidence>
<feature type="transmembrane region" description="Helical" evidence="6">
    <location>
        <begin position="226"/>
        <end position="251"/>
    </location>
</feature>
<dbReference type="InterPro" id="IPR035906">
    <property type="entry name" value="MetI-like_sf"/>
</dbReference>
<dbReference type="RefSeq" id="WP_147814988.1">
    <property type="nucleotide sequence ID" value="NZ_BPRA01000002.1"/>
</dbReference>
<accession>A0ABQ4THN4</accession>
<dbReference type="SUPFAM" id="SSF161098">
    <property type="entry name" value="MetI-like"/>
    <property type="match status" value="1"/>
</dbReference>
<dbReference type="PANTHER" id="PTHR30177">
    <property type="entry name" value="GLYCINE BETAINE/L-PROLINE TRANSPORT SYSTEM PERMEASE PROTEIN PROW"/>
    <property type="match status" value="1"/>
</dbReference>
<dbReference type="Pfam" id="PF00528">
    <property type="entry name" value="BPD_transp_1"/>
    <property type="match status" value="1"/>
</dbReference>
<reference evidence="8" key="2">
    <citation type="submission" date="2021-08" db="EMBL/GenBank/DDBJ databases">
        <authorList>
            <person name="Tani A."/>
            <person name="Ola A."/>
            <person name="Ogura Y."/>
            <person name="Katsura K."/>
            <person name="Hayashi T."/>
        </authorList>
    </citation>
    <scope>NUCLEOTIDE SEQUENCE</scope>
    <source>
        <strain evidence="8">DSM 23674</strain>
    </source>
</reference>
<dbReference type="InterPro" id="IPR000515">
    <property type="entry name" value="MetI-like"/>
</dbReference>
<feature type="transmembrane region" description="Helical" evidence="6">
    <location>
        <begin position="85"/>
        <end position="104"/>
    </location>
</feature>
<proteinExistence type="inferred from homology"/>
<reference evidence="8" key="1">
    <citation type="journal article" date="2021" name="Front. Microbiol.">
        <title>Comprehensive Comparative Genomics and Phenotyping of Methylobacterium Species.</title>
        <authorList>
            <person name="Alessa O."/>
            <person name="Ogura Y."/>
            <person name="Fujitani Y."/>
            <person name="Takami H."/>
            <person name="Hayashi T."/>
            <person name="Sahin N."/>
            <person name="Tani A."/>
        </authorList>
    </citation>
    <scope>NUCLEOTIDE SEQUENCE</scope>
    <source>
        <strain evidence="8">DSM 23674</strain>
    </source>
</reference>
<dbReference type="CDD" id="cd06261">
    <property type="entry name" value="TM_PBP2"/>
    <property type="match status" value="1"/>
</dbReference>
<evidence type="ECO:0000256" key="5">
    <source>
        <dbReference type="ARBA" id="ARBA00023136"/>
    </source>
</evidence>
<feature type="transmembrane region" description="Helical" evidence="6">
    <location>
        <begin position="333"/>
        <end position="352"/>
    </location>
</feature>
<keyword evidence="2 6" id="KW-0813">Transport</keyword>
<dbReference type="Gene3D" id="1.10.3720.10">
    <property type="entry name" value="MetI-like"/>
    <property type="match status" value="1"/>
</dbReference>
<keyword evidence="3 6" id="KW-0812">Transmembrane</keyword>
<evidence type="ECO:0000256" key="6">
    <source>
        <dbReference type="RuleBase" id="RU363032"/>
    </source>
</evidence>
<evidence type="ECO:0000259" key="7">
    <source>
        <dbReference type="PROSITE" id="PS50928"/>
    </source>
</evidence>
<evidence type="ECO:0000256" key="4">
    <source>
        <dbReference type="ARBA" id="ARBA00022989"/>
    </source>
</evidence>
<comment type="similarity">
    <text evidence="6">Belongs to the binding-protein-dependent transport system permease family.</text>
</comment>
<comment type="caution">
    <text evidence="8">The sequence shown here is derived from an EMBL/GenBank/DDBJ whole genome shotgun (WGS) entry which is preliminary data.</text>
</comment>
<protein>
    <submittedName>
        <fullName evidence="8">Glycine betaine uptake system permease protein YehY</fullName>
    </submittedName>
</protein>
<name>A0ABQ4THN4_9HYPH</name>